<dbReference type="EMBL" id="CP096019">
    <property type="protein sequence ID" value="UPM42245.1"/>
    <property type="molecule type" value="Genomic_DNA"/>
</dbReference>
<dbReference type="KEGG" id="haad:MW046_09775"/>
<dbReference type="Gene3D" id="3.40.309.10">
    <property type="entry name" value="Aldehyde Dehydrogenase, Chain A, domain 2"/>
    <property type="match status" value="1"/>
</dbReference>
<evidence type="ECO:0000256" key="5">
    <source>
        <dbReference type="RuleBase" id="RU003345"/>
    </source>
</evidence>
<dbReference type="GO" id="GO:0016620">
    <property type="term" value="F:oxidoreductase activity, acting on the aldehyde or oxo group of donors, NAD or NADP as acceptor"/>
    <property type="evidence" value="ECO:0007669"/>
    <property type="project" value="InterPro"/>
</dbReference>
<evidence type="ECO:0000256" key="1">
    <source>
        <dbReference type="ARBA" id="ARBA00009986"/>
    </source>
</evidence>
<feature type="active site" evidence="4">
    <location>
        <position position="276"/>
    </location>
</feature>
<dbReference type="RefSeq" id="WP_247992920.1">
    <property type="nucleotide sequence ID" value="NZ_CP096019.1"/>
</dbReference>
<reference evidence="8" key="1">
    <citation type="submission" date="2022-04" db="EMBL/GenBank/DDBJ databases">
        <title>Halocatena sp. nov., isolated from a salt lake.</title>
        <authorList>
            <person name="Cui H.-L."/>
        </authorList>
    </citation>
    <scope>NUCLEOTIDE SEQUENCE</scope>
    <source>
        <strain evidence="8">AD-1</strain>
    </source>
</reference>
<dbReference type="InterPro" id="IPR016162">
    <property type="entry name" value="Ald_DH_N"/>
</dbReference>
<evidence type="ECO:0000256" key="3">
    <source>
        <dbReference type="ARBA" id="ARBA00023002"/>
    </source>
</evidence>
<gene>
    <name evidence="8" type="ORF">MW046_09775</name>
</gene>
<dbReference type="InterPro" id="IPR016163">
    <property type="entry name" value="Ald_DH_C"/>
</dbReference>
<comment type="subunit">
    <text evidence="2">Homotetramer.</text>
</comment>
<dbReference type="Gene3D" id="3.40.605.10">
    <property type="entry name" value="Aldehyde Dehydrogenase, Chain A, domain 1"/>
    <property type="match status" value="1"/>
</dbReference>
<dbReference type="FunFam" id="3.40.605.10:FF:000007">
    <property type="entry name" value="NAD/NADP-dependent betaine aldehyde dehydrogenase"/>
    <property type="match status" value="1"/>
</dbReference>
<organism evidence="8 9">
    <name type="scientific">Halocatena salina</name>
    <dbReference type="NCBI Taxonomy" id="2934340"/>
    <lineage>
        <taxon>Archaea</taxon>
        <taxon>Methanobacteriati</taxon>
        <taxon>Methanobacteriota</taxon>
        <taxon>Stenosarchaea group</taxon>
        <taxon>Halobacteria</taxon>
        <taxon>Halobacteriales</taxon>
        <taxon>Natronomonadaceae</taxon>
        <taxon>Halocatena</taxon>
    </lineage>
</organism>
<evidence type="ECO:0000313" key="8">
    <source>
        <dbReference type="EMBL" id="UPM42245.1"/>
    </source>
</evidence>
<dbReference type="PANTHER" id="PTHR11699">
    <property type="entry name" value="ALDEHYDE DEHYDROGENASE-RELATED"/>
    <property type="match status" value="1"/>
</dbReference>
<dbReference type="FunFam" id="3.40.605.10:FF:000026">
    <property type="entry name" value="Aldehyde dehydrogenase, putative"/>
    <property type="match status" value="1"/>
</dbReference>
<dbReference type="GeneID" id="71928336"/>
<dbReference type="InterPro" id="IPR016161">
    <property type="entry name" value="Ald_DH/histidinol_DH"/>
</dbReference>
<dbReference type="InterPro" id="IPR015590">
    <property type="entry name" value="Aldehyde_DH_dom"/>
</dbReference>
<dbReference type="AlphaFoldDB" id="A0A8T9ZZP2"/>
<protein>
    <submittedName>
        <fullName evidence="8">Aldehyde dehydrogenase family protein</fullName>
    </submittedName>
</protein>
<comment type="similarity">
    <text evidence="1 5">Belongs to the aldehyde dehydrogenase family.</text>
</comment>
<dbReference type="InterPro" id="IPR029510">
    <property type="entry name" value="Ald_DH_CS_GLU"/>
</dbReference>
<accession>A0A8T9ZZP2</accession>
<dbReference type="SUPFAM" id="SSF53720">
    <property type="entry name" value="ALDH-like"/>
    <property type="match status" value="1"/>
</dbReference>
<name>A0A8T9ZZP2_9EURY</name>
<dbReference type="Proteomes" id="UP000831768">
    <property type="component" value="Chromosome"/>
</dbReference>
<evidence type="ECO:0000256" key="6">
    <source>
        <dbReference type="SAM" id="MobiDB-lite"/>
    </source>
</evidence>
<evidence type="ECO:0000313" key="9">
    <source>
        <dbReference type="Proteomes" id="UP000831768"/>
    </source>
</evidence>
<evidence type="ECO:0000256" key="4">
    <source>
        <dbReference type="PROSITE-ProRule" id="PRU10007"/>
    </source>
</evidence>
<keyword evidence="9" id="KW-1185">Reference proteome</keyword>
<sequence length="507" mass="54464">MASESEPESGSQNEQRAIHERHAEAAQEVIPDQLGLYIGGEWVESASGATLETHDPTTGELLAEVSAGNAADVDRAVSAAQEAFEEWESVSPAKRQRLLETIADRIESELDAFARLDVLDNGKPITEARGDAYLAAEHFRYFAGIARDSEGETVPTDGSRRVTTVKEPYGVVGAIIPWNFPLLMAAWKLAPALAAGNTVVLKPAEQTPLSALKLMAEIDDALPAGVVNVVPGYGSDAGEPLTSHSGVRKLAFTGSTAVGKQVMKNAAETVTDVTLELGGKSPIIVYPDADLETAVQSTVLAIFYNTGECCTAGSRLFIHEEIESEFMDRLVAAAEDLTVGDPLLDSTRLGPKVSAEQRDRTLSYVEKAREDGASILTGGGVPEADALSEGCFVEPTLIADIDHDHEAVQEEIFGPVLEVFSWESYEEMIELANDVEYGLASGVITSDIEQANHTARDLEAGTVWVNQYNDFPTGMPFGGYKQSGIGRERGRETLEQYTQTKSIDISL</sequence>
<feature type="domain" description="Aldehyde dehydrogenase" evidence="7">
    <location>
        <begin position="42"/>
        <end position="503"/>
    </location>
</feature>
<feature type="region of interest" description="Disordered" evidence="6">
    <location>
        <begin position="1"/>
        <end position="21"/>
    </location>
</feature>
<dbReference type="InterPro" id="IPR016160">
    <property type="entry name" value="Ald_DH_CS_CYS"/>
</dbReference>
<evidence type="ECO:0000256" key="2">
    <source>
        <dbReference type="ARBA" id="ARBA00011881"/>
    </source>
</evidence>
<dbReference type="FunFam" id="3.40.309.10:FF:000012">
    <property type="entry name" value="Betaine aldehyde dehydrogenase"/>
    <property type="match status" value="1"/>
</dbReference>
<dbReference type="PROSITE" id="PS00070">
    <property type="entry name" value="ALDEHYDE_DEHYDR_CYS"/>
    <property type="match status" value="1"/>
</dbReference>
<dbReference type="PROSITE" id="PS00687">
    <property type="entry name" value="ALDEHYDE_DEHYDR_GLU"/>
    <property type="match status" value="1"/>
</dbReference>
<dbReference type="Pfam" id="PF00171">
    <property type="entry name" value="Aldedh"/>
    <property type="match status" value="1"/>
</dbReference>
<evidence type="ECO:0000259" key="7">
    <source>
        <dbReference type="Pfam" id="PF00171"/>
    </source>
</evidence>
<proteinExistence type="inferred from homology"/>
<keyword evidence="3 5" id="KW-0560">Oxidoreductase</keyword>